<name>A0ACC0WY66_9STRA</name>
<evidence type="ECO:0000313" key="1">
    <source>
        <dbReference type="EMBL" id="KAI9922921.1"/>
    </source>
</evidence>
<keyword evidence="2" id="KW-1185">Reference proteome</keyword>
<protein>
    <submittedName>
        <fullName evidence="1">Uncharacterized protein</fullName>
    </submittedName>
</protein>
<gene>
    <name evidence="1" type="ORF">PsorP6_000310</name>
</gene>
<evidence type="ECO:0000313" key="2">
    <source>
        <dbReference type="Proteomes" id="UP001163321"/>
    </source>
</evidence>
<accession>A0ACC0WY66</accession>
<proteinExistence type="predicted"/>
<sequence>MDVLDESTSRLITASYALSDLETAVQQVIYNAIDADAKSIKLVVDIENASFTVEDDASSRLPVSARTDNQHKPYGSRGAFLYDLVALAATVEIESRVQDHWTSYRKVFKVDFLLQGLV</sequence>
<organism evidence="1 2">
    <name type="scientific">Peronosclerospora sorghi</name>
    <dbReference type="NCBI Taxonomy" id="230839"/>
    <lineage>
        <taxon>Eukaryota</taxon>
        <taxon>Sar</taxon>
        <taxon>Stramenopiles</taxon>
        <taxon>Oomycota</taxon>
        <taxon>Peronosporomycetes</taxon>
        <taxon>Peronosporales</taxon>
        <taxon>Peronosporaceae</taxon>
        <taxon>Peronosclerospora</taxon>
    </lineage>
</organism>
<dbReference type="EMBL" id="CM047580">
    <property type="protein sequence ID" value="KAI9922921.1"/>
    <property type="molecule type" value="Genomic_DNA"/>
</dbReference>
<comment type="caution">
    <text evidence="1">The sequence shown here is derived from an EMBL/GenBank/DDBJ whole genome shotgun (WGS) entry which is preliminary data.</text>
</comment>
<dbReference type="Proteomes" id="UP001163321">
    <property type="component" value="Chromosome 1"/>
</dbReference>
<reference evidence="1 2" key="1">
    <citation type="journal article" date="2022" name="bioRxiv">
        <title>The genome of the oomycete Peronosclerospora sorghi, a cosmopolitan pathogen of maize and sorghum, is inflated with dispersed pseudogenes.</title>
        <authorList>
            <person name="Fletcher K."/>
            <person name="Martin F."/>
            <person name="Isakeit T."/>
            <person name="Cavanaugh K."/>
            <person name="Magill C."/>
            <person name="Michelmore R."/>
        </authorList>
    </citation>
    <scope>NUCLEOTIDE SEQUENCE [LARGE SCALE GENOMIC DNA]</scope>
    <source>
        <strain evidence="1">P6</strain>
    </source>
</reference>